<evidence type="ECO:0000313" key="2">
    <source>
        <dbReference type="Proteomes" id="UP000193719"/>
    </source>
</evidence>
<dbReference type="EMBL" id="MCFH01000053">
    <property type="protein sequence ID" value="ORX43443.1"/>
    <property type="molecule type" value="Genomic_DNA"/>
</dbReference>
<dbReference type="Proteomes" id="UP000193719">
    <property type="component" value="Unassembled WGS sequence"/>
</dbReference>
<keyword evidence="2" id="KW-1185">Reference proteome</keyword>
<reference evidence="1 2" key="2">
    <citation type="submission" date="2016-08" db="EMBL/GenBank/DDBJ databases">
        <title>Pervasive Adenine N6-methylation of Active Genes in Fungi.</title>
        <authorList>
            <consortium name="DOE Joint Genome Institute"/>
            <person name="Mondo S.J."/>
            <person name="Dannebaum R.O."/>
            <person name="Kuo R.C."/>
            <person name="Labutti K."/>
            <person name="Haridas S."/>
            <person name="Kuo A."/>
            <person name="Salamov A."/>
            <person name="Ahrendt S.R."/>
            <person name="Lipzen A."/>
            <person name="Sullivan W."/>
            <person name="Andreopoulos W.B."/>
            <person name="Clum A."/>
            <person name="Lindquist E."/>
            <person name="Daum C."/>
            <person name="Ramamoorthy G.K."/>
            <person name="Gryganskyi A."/>
            <person name="Culley D."/>
            <person name="Magnuson J.K."/>
            <person name="James T.Y."/>
            <person name="O'Malley M.A."/>
            <person name="Stajich J.E."/>
            <person name="Spatafora J.W."/>
            <person name="Visel A."/>
            <person name="Grigoriev I.V."/>
        </authorList>
    </citation>
    <scope>NUCLEOTIDE SEQUENCE [LARGE SCALE GENOMIC DNA]</scope>
    <source>
        <strain evidence="2">finn</strain>
    </source>
</reference>
<proteinExistence type="predicted"/>
<name>A0A1Y1UYF0_9FUNG</name>
<dbReference type="STRING" id="1754191.A0A1Y1UYF0"/>
<organism evidence="1 2">
    <name type="scientific">Piromyces finnis</name>
    <dbReference type="NCBI Taxonomy" id="1754191"/>
    <lineage>
        <taxon>Eukaryota</taxon>
        <taxon>Fungi</taxon>
        <taxon>Fungi incertae sedis</taxon>
        <taxon>Chytridiomycota</taxon>
        <taxon>Chytridiomycota incertae sedis</taxon>
        <taxon>Neocallimastigomycetes</taxon>
        <taxon>Neocallimastigales</taxon>
        <taxon>Neocallimastigaceae</taxon>
        <taxon>Piromyces</taxon>
    </lineage>
</organism>
<gene>
    <name evidence="1" type="ORF">BCR36DRAFT_144796</name>
</gene>
<accession>A0A1Y1UYF0</accession>
<dbReference type="AlphaFoldDB" id="A0A1Y1UYF0"/>
<protein>
    <submittedName>
        <fullName evidence="1">Uncharacterized protein</fullName>
    </submittedName>
</protein>
<sequence>MITVFQANVLNTIVNLIFISRSFRVILLYRYNIFKVSSVKKKKLNDGIEPNYYLPRIYKKIKWIIILFITIPSVNIEKYKYYYINNFYKWVKVNYLYYF</sequence>
<reference evidence="1 2" key="1">
    <citation type="submission" date="2016-08" db="EMBL/GenBank/DDBJ databases">
        <title>Genomes of anaerobic fungi encode conserved fungal cellulosomes for biomass hydrolysis.</title>
        <authorList>
            <consortium name="DOE Joint Genome Institute"/>
            <person name="Haitjema C.H."/>
            <person name="Gilmore S.P."/>
            <person name="Henske J.K."/>
            <person name="Solomon K.V."/>
            <person name="De Groot R."/>
            <person name="Kuo A."/>
            <person name="Mondo S.J."/>
            <person name="Salamov A.A."/>
            <person name="Labutti K."/>
            <person name="Zhao Z."/>
            <person name="Chiniquy J."/>
            <person name="Barry K."/>
            <person name="Brewer H.M."/>
            <person name="Purvine S.O."/>
            <person name="Wright A.T."/>
            <person name="Boxma B."/>
            <person name="Van Alen T."/>
            <person name="Hackstein J.H."/>
            <person name="Baker S.E."/>
            <person name="Grigoriev I.V."/>
            <person name="O'Malley M.A."/>
        </authorList>
    </citation>
    <scope>NUCLEOTIDE SEQUENCE [LARGE SCALE GENOMIC DNA]</scope>
    <source>
        <strain evidence="2">finn</strain>
    </source>
</reference>
<evidence type="ECO:0000313" key="1">
    <source>
        <dbReference type="EMBL" id="ORX43443.1"/>
    </source>
</evidence>
<comment type="caution">
    <text evidence="1">The sequence shown here is derived from an EMBL/GenBank/DDBJ whole genome shotgun (WGS) entry which is preliminary data.</text>
</comment>